<dbReference type="EMBL" id="JBDLNV010000001">
    <property type="protein sequence ID" value="MFM1722446.1"/>
    <property type="molecule type" value="Genomic_DNA"/>
</dbReference>
<gene>
    <name evidence="2" type="ORF">ABEU20_001001</name>
</gene>
<dbReference type="CDD" id="cd07043">
    <property type="entry name" value="STAS_anti-anti-sigma_factors"/>
    <property type="match status" value="1"/>
</dbReference>
<dbReference type="Proteomes" id="UP001629745">
    <property type="component" value="Unassembled WGS sequence"/>
</dbReference>
<reference evidence="2 3" key="1">
    <citation type="submission" date="2023-11" db="EMBL/GenBank/DDBJ databases">
        <authorList>
            <person name="Val-Calvo J."/>
            <person name="Scortti M."/>
            <person name="Vazquez-Boland J."/>
        </authorList>
    </citation>
    <scope>NUCLEOTIDE SEQUENCE [LARGE SCALE GENOMIC DNA]</scope>
    <source>
        <strain evidence="2 3">PAM 2766</strain>
    </source>
</reference>
<evidence type="ECO:0000313" key="3">
    <source>
        <dbReference type="Proteomes" id="UP001629745"/>
    </source>
</evidence>
<feature type="domain" description="STAS" evidence="1">
    <location>
        <begin position="26"/>
        <end position="134"/>
    </location>
</feature>
<evidence type="ECO:0000313" key="2">
    <source>
        <dbReference type="EMBL" id="MFM1722446.1"/>
    </source>
</evidence>
<organism evidence="2 3">
    <name type="scientific">Rhodococcus parequi</name>
    <dbReference type="NCBI Taxonomy" id="3137122"/>
    <lineage>
        <taxon>Bacteria</taxon>
        <taxon>Bacillati</taxon>
        <taxon>Actinomycetota</taxon>
        <taxon>Actinomycetes</taxon>
        <taxon>Mycobacteriales</taxon>
        <taxon>Nocardiaceae</taxon>
        <taxon>Rhodococcus</taxon>
    </lineage>
</organism>
<protein>
    <submittedName>
        <fullName evidence="2">STAS domain-containing protein</fullName>
    </submittedName>
</protein>
<comment type="caution">
    <text evidence="2">The sequence shown here is derived from an EMBL/GenBank/DDBJ whole genome shotgun (WGS) entry which is preliminary data.</text>
</comment>
<dbReference type="RefSeq" id="WP_420163001.1">
    <property type="nucleotide sequence ID" value="NZ_JBDLNV010000001.1"/>
</dbReference>
<proteinExistence type="predicted"/>
<accession>A0ABW9FA81</accession>
<keyword evidence="3" id="KW-1185">Reference proteome</keyword>
<name>A0ABW9FA81_9NOCA</name>
<dbReference type="Pfam" id="PF01740">
    <property type="entry name" value="STAS"/>
    <property type="match status" value="1"/>
</dbReference>
<sequence length="146" mass="15192">MPDLPSTAMLMVCTSEYDAGATATPPTALVVEVLVDLDLNTTDSFRRVFAALLGDLTADGQVPADPIVLDLSRVEFMSIDAASALVDAKDAAAREGLELRLVTATRGVEHALAATGARRSFDCHPTVGSALACGSREPGALADRSY</sequence>
<evidence type="ECO:0000259" key="1">
    <source>
        <dbReference type="PROSITE" id="PS50801"/>
    </source>
</evidence>
<dbReference type="PROSITE" id="PS50801">
    <property type="entry name" value="STAS"/>
    <property type="match status" value="1"/>
</dbReference>
<dbReference type="Gene3D" id="3.30.750.24">
    <property type="entry name" value="STAS domain"/>
    <property type="match status" value="1"/>
</dbReference>
<dbReference type="InterPro" id="IPR036513">
    <property type="entry name" value="STAS_dom_sf"/>
</dbReference>
<dbReference type="SUPFAM" id="SSF52091">
    <property type="entry name" value="SpoIIaa-like"/>
    <property type="match status" value="1"/>
</dbReference>
<dbReference type="InterPro" id="IPR002645">
    <property type="entry name" value="STAS_dom"/>
</dbReference>